<evidence type="ECO:0000313" key="1">
    <source>
        <dbReference type="EMBL" id="RSH81392.1"/>
    </source>
</evidence>
<gene>
    <name evidence="1" type="ORF">EHS25_006924</name>
</gene>
<proteinExistence type="predicted"/>
<comment type="caution">
    <text evidence="1">The sequence shown here is derived from an EMBL/GenBank/DDBJ whole genome shotgun (WGS) entry which is preliminary data.</text>
</comment>
<accession>A0A427XR72</accession>
<keyword evidence="2" id="KW-1185">Reference proteome</keyword>
<organism evidence="1 2">
    <name type="scientific">Saitozyma podzolica</name>
    <dbReference type="NCBI Taxonomy" id="1890683"/>
    <lineage>
        <taxon>Eukaryota</taxon>
        <taxon>Fungi</taxon>
        <taxon>Dikarya</taxon>
        <taxon>Basidiomycota</taxon>
        <taxon>Agaricomycotina</taxon>
        <taxon>Tremellomycetes</taxon>
        <taxon>Tremellales</taxon>
        <taxon>Trimorphomycetaceae</taxon>
        <taxon>Saitozyma</taxon>
    </lineage>
</organism>
<evidence type="ECO:0000313" key="2">
    <source>
        <dbReference type="Proteomes" id="UP000279259"/>
    </source>
</evidence>
<name>A0A427XR72_9TREE</name>
<sequence>MRPSPTLVPRVSHLIRTTPPVHAAIPVHLLNSRLPAPLVTHDTSVVPSEINRGNGVAQAGGWGRWWVSANAKRNGVSAKVIPVFRLPYSIHRESWKINPLLDIVAISHPHNSPLTPTRPPTRP</sequence>
<protein>
    <submittedName>
        <fullName evidence="1">Uncharacterized protein</fullName>
    </submittedName>
</protein>
<dbReference type="Proteomes" id="UP000279259">
    <property type="component" value="Unassembled WGS sequence"/>
</dbReference>
<reference evidence="1 2" key="1">
    <citation type="submission" date="2018-11" db="EMBL/GenBank/DDBJ databases">
        <title>Genome sequence of Saitozyma podzolica DSM 27192.</title>
        <authorList>
            <person name="Aliyu H."/>
            <person name="Gorte O."/>
            <person name="Ochsenreither K."/>
        </authorList>
    </citation>
    <scope>NUCLEOTIDE SEQUENCE [LARGE SCALE GENOMIC DNA]</scope>
    <source>
        <strain evidence="1 2">DSM 27192</strain>
    </source>
</reference>
<dbReference type="OrthoDB" id="10370543at2759"/>
<dbReference type="EMBL" id="RSCD01000031">
    <property type="protein sequence ID" value="RSH81392.1"/>
    <property type="molecule type" value="Genomic_DNA"/>
</dbReference>
<dbReference type="AlphaFoldDB" id="A0A427XR72"/>